<dbReference type="InterPro" id="IPR040086">
    <property type="entry name" value="MJ0683-like"/>
</dbReference>
<keyword evidence="7" id="KW-1185">Reference proteome</keyword>
<evidence type="ECO:0000256" key="2">
    <source>
        <dbReference type="ARBA" id="ARBA00023004"/>
    </source>
</evidence>
<dbReference type="GO" id="GO:0046872">
    <property type="term" value="F:metal ion binding"/>
    <property type="evidence" value="ECO:0007669"/>
    <property type="project" value="UniProtKB-KW"/>
</dbReference>
<accession>A0A4R1BAY0</accession>
<dbReference type="SFLD" id="SFLDS00029">
    <property type="entry name" value="Radical_SAM"/>
    <property type="match status" value="1"/>
</dbReference>
<dbReference type="RefSeq" id="WP_131448961.1">
    <property type="nucleotide sequence ID" value="NZ_SJZI01000042.1"/>
</dbReference>
<keyword evidence="1" id="KW-0479">Metal-binding</keyword>
<sequence>MSNNILHTKTDLGRYGKAEGEDEYHKGRGAQFNTPNRFDKTRQSKDHAEGIDEWVEESVRTQFIEVEAKSLVNKVDSPDVGMFYSMNPYQGCEHGCIYCYARNSFEYLGFSAGLDFESKIHVKHNAPQLLRQFLMHPKWQCVPLSLSGNTDCYQPAERRFGMTRALLEVCREFNQPVGIITKNAGILRDTDLLRAMGERRLVSVLMTITSLDERLRGAMEPRTTTGAQRIRTIEKLAAAGIQVGVMLGPMIPGLNEQEMPAIIKAAAEAGATFSAYTFVRLNGAVKLLFHDWLYKNFPDRADKVWHLIESGHGGRVNDSEFGRRMRGEGNIAQLVADQYRTYTKKYGLGHERLGLDCTQFRRPGEQMKLF</sequence>
<organism evidence="6 7">
    <name type="scientific">Flaviaesturariibacter flavus</name>
    <dbReference type="NCBI Taxonomy" id="2502780"/>
    <lineage>
        <taxon>Bacteria</taxon>
        <taxon>Pseudomonadati</taxon>
        <taxon>Bacteroidota</taxon>
        <taxon>Chitinophagia</taxon>
        <taxon>Chitinophagales</taxon>
        <taxon>Chitinophagaceae</taxon>
        <taxon>Flaviaestuariibacter</taxon>
    </lineage>
</organism>
<feature type="domain" description="Elp3/MiaA/NifB-like radical SAM core" evidence="5">
    <location>
        <begin position="82"/>
        <end position="309"/>
    </location>
</feature>
<dbReference type="SUPFAM" id="SSF102114">
    <property type="entry name" value="Radical SAM enzymes"/>
    <property type="match status" value="1"/>
</dbReference>
<proteinExistence type="predicted"/>
<dbReference type="SFLD" id="SFLDG01084">
    <property type="entry name" value="Uncharacterised_Radical_SAM_Su"/>
    <property type="match status" value="1"/>
</dbReference>
<evidence type="ECO:0000256" key="4">
    <source>
        <dbReference type="SAM" id="MobiDB-lite"/>
    </source>
</evidence>
<dbReference type="GO" id="GO:0003824">
    <property type="term" value="F:catalytic activity"/>
    <property type="evidence" value="ECO:0007669"/>
    <property type="project" value="InterPro"/>
</dbReference>
<dbReference type="GO" id="GO:0051536">
    <property type="term" value="F:iron-sulfur cluster binding"/>
    <property type="evidence" value="ECO:0007669"/>
    <property type="project" value="UniProtKB-KW"/>
</dbReference>
<dbReference type="EMBL" id="SJZI01000042">
    <property type="protein sequence ID" value="TCJ14135.1"/>
    <property type="molecule type" value="Genomic_DNA"/>
</dbReference>
<keyword evidence="3" id="KW-0411">Iron-sulfur</keyword>
<feature type="compositionally biased region" description="Basic and acidic residues" evidence="4">
    <location>
        <begin position="37"/>
        <end position="49"/>
    </location>
</feature>
<reference evidence="6 7" key="1">
    <citation type="submission" date="2019-03" db="EMBL/GenBank/DDBJ databases">
        <authorList>
            <person name="Kim M.K.M."/>
        </authorList>
    </citation>
    <scope>NUCLEOTIDE SEQUENCE [LARGE SCALE GENOMIC DNA]</scope>
    <source>
        <strain evidence="6 7">17J68-12</strain>
    </source>
</reference>
<dbReference type="InterPro" id="IPR058240">
    <property type="entry name" value="rSAM_sf"/>
</dbReference>
<dbReference type="Proteomes" id="UP000295334">
    <property type="component" value="Unassembled WGS sequence"/>
</dbReference>
<dbReference type="NCBIfam" id="NF033668">
    <property type="entry name" value="rSAM_PA0069"/>
    <property type="match status" value="1"/>
</dbReference>
<dbReference type="PANTHER" id="PTHR43432:SF3">
    <property type="entry name" value="SLR0285 PROTEIN"/>
    <property type="match status" value="1"/>
</dbReference>
<dbReference type="SMART" id="SM00729">
    <property type="entry name" value="Elp3"/>
    <property type="match status" value="1"/>
</dbReference>
<evidence type="ECO:0000313" key="7">
    <source>
        <dbReference type="Proteomes" id="UP000295334"/>
    </source>
</evidence>
<evidence type="ECO:0000313" key="6">
    <source>
        <dbReference type="EMBL" id="TCJ14135.1"/>
    </source>
</evidence>
<protein>
    <submittedName>
        <fullName evidence="6">PA0069 family radical SAM protein</fullName>
    </submittedName>
</protein>
<gene>
    <name evidence="6" type="ORF">EPD60_08995</name>
</gene>
<dbReference type="InterPro" id="IPR007197">
    <property type="entry name" value="rSAM"/>
</dbReference>
<evidence type="ECO:0000256" key="1">
    <source>
        <dbReference type="ARBA" id="ARBA00022723"/>
    </source>
</evidence>
<comment type="caution">
    <text evidence="6">The sequence shown here is derived from an EMBL/GenBank/DDBJ whole genome shotgun (WGS) entry which is preliminary data.</text>
</comment>
<dbReference type="OrthoDB" id="9785699at2"/>
<feature type="region of interest" description="Disordered" evidence="4">
    <location>
        <begin position="18"/>
        <end position="49"/>
    </location>
</feature>
<dbReference type="AlphaFoldDB" id="A0A4R1BAY0"/>
<dbReference type="PANTHER" id="PTHR43432">
    <property type="entry name" value="SLR0285 PROTEIN"/>
    <property type="match status" value="1"/>
</dbReference>
<evidence type="ECO:0000259" key="5">
    <source>
        <dbReference type="SMART" id="SM00729"/>
    </source>
</evidence>
<keyword evidence="2" id="KW-0408">Iron</keyword>
<dbReference type="Pfam" id="PF04055">
    <property type="entry name" value="Radical_SAM"/>
    <property type="match status" value="1"/>
</dbReference>
<evidence type="ECO:0000256" key="3">
    <source>
        <dbReference type="ARBA" id="ARBA00023014"/>
    </source>
</evidence>
<dbReference type="InterPro" id="IPR006638">
    <property type="entry name" value="Elp3/MiaA/NifB-like_rSAM"/>
</dbReference>
<dbReference type="Gene3D" id="3.80.30.30">
    <property type="match status" value="1"/>
</dbReference>
<name>A0A4R1BAY0_9BACT</name>